<dbReference type="EMBL" id="JAUDZG010000002">
    <property type="protein sequence ID" value="KAK3308653.1"/>
    <property type="molecule type" value="Genomic_DNA"/>
</dbReference>
<feature type="compositionally biased region" description="Basic and acidic residues" evidence="1">
    <location>
        <begin position="273"/>
        <end position="293"/>
    </location>
</feature>
<protein>
    <recommendedName>
        <fullName evidence="2">HNH nuclease domain-containing protein</fullName>
    </recommendedName>
</protein>
<evidence type="ECO:0000313" key="3">
    <source>
        <dbReference type="EMBL" id="KAK3308653.1"/>
    </source>
</evidence>
<evidence type="ECO:0000313" key="4">
    <source>
        <dbReference type="Proteomes" id="UP001273166"/>
    </source>
</evidence>
<dbReference type="RefSeq" id="XP_062724433.1">
    <property type="nucleotide sequence ID" value="XM_062866757.1"/>
</dbReference>
<reference evidence="3" key="2">
    <citation type="submission" date="2023-06" db="EMBL/GenBank/DDBJ databases">
        <authorList>
            <consortium name="Lawrence Berkeley National Laboratory"/>
            <person name="Mondo S.J."/>
            <person name="Hensen N."/>
            <person name="Bonometti L."/>
            <person name="Westerberg I."/>
            <person name="Brannstrom I.O."/>
            <person name="Guillou S."/>
            <person name="Cros-Aarteil S."/>
            <person name="Calhoun S."/>
            <person name="Haridas S."/>
            <person name="Kuo A."/>
            <person name="Pangilinan J."/>
            <person name="Riley R."/>
            <person name="Labutti K."/>
            <person name="Andreopoulos B."/>
            <person name="Lipzen A."/>
            <person name="Chen C."/>
            <person name="Yanf M."/>
            <person name="Daum C."/>
            <person name="Ng V."/>
            <person name="Clum A."/>
            <person name="Steindorff A."/>
            <person name="Ohm R."/>
            <person name="Martin F."/>
            <person name="Silar P."/>
            <person name="Natvig D."/>
            <person name="Lalanne C."/>
            <person name="Gautier V."/>
            <person name="Ament-Velasquez S.L."/>
            <person name="Kruys A."/>
            <person name="Hutchinson M.I."/>
            <person name="Powell A.J."/>
            <person name="Barry K."/>
            <person name="Miller A.N."/>
            <person name="Grigoriev I.V."/>
            <person name="Debuchy R."/>
            <person name="Gladieux P."/>
            <person name="Thoren M.H."/>
            <person name="Johannesson H."/>
        </authorList>
    </citation>
    <scope>NUCLEOTIDE SEQUENCE</scope>
    <source>
        <strain evidence="3">CBS 333.67</strain>
    </source>
</reference>
<accession>A0AAJ0GYS8</accession>
<feature type="domain" description="HNH nuclease" evidence="2">
    <location>
        <begin position="151"/>
        <end position="227"/>
    </location>
</feature>
<organism evidence="3 4">
    <name type="scientific">Chaetomium strumarium</name>
    <dbReference type="NCBI Taxonomy" id="1170767"/>
    <lineage>
        <taxon>Eukaryota</taxon>
        <taxon>Fungi</taxon>
        <taxon>Dikarya</taxon>
        <taxon>Ascomycota</taxon>
        <taxon>Pezizomycotina</taxon>
        <taxon>Sordariomycetes</taxon>
        <taxon>Sordariomycetidae</taxon>
        <taxon>Sordariales</taxon>
        <taxon>Chaetomiaceae</taxon>
        <taxon>Chaetomium</taxon>
    </lineage>
</organism>
<sequence>MDSDIDHFQRAVTADRETVLAFLRDIPPPTEPVHDYITDIDERCTLSSEIRQLHEDLGLPEPNAATLAFFMVAPTSQIREHLAILRNTPPEFMATHVIAFDLQAASTIYVPTNRSSPPESSTLLAPPTMMLGNQHEVSRKRAAEARDGHACLLSGMGDPEAAHIFPFSLSKKRFGQLHTLLQAFWGVEKAATWAKLYQDPAMTQSIANYLSLSRHLHHWFDDARLALKPLSQTSTTIKVQFHWLRVATLEPTIQIDASEETLADWAGLRETLQDRPSIRQQSEAKTKTEHREAPSPPELLTKERTLPSRIPDAGGSSND</sequence>
<feature type="region of interest" description="Disordered" evidence="1">
    <location>
        <begin position="273"/>
        <end position="319"/>
    </location>
</feature>
<dbReference type="Proteomes" id="UP001273166">
    <property type="component" value="Unassembled WGS sequence"/>
</dbReference>
<keyword evidence="4" id="KW-1185">Reference proteome</keyword>
<evidence type="ECO:0000259" key="2">
    <source>
        <dbReference type="Pfam" id="PF13391"/>
    </source>
</evidence>
<reference evidence="3" key="1">
    <citation type="journal article" date="2023" name="Mol. Phylogenet. Evol.">
        <title>Genome-scale phylogeny and comparative genomics of the fungal order Sordariales.</title>
        <authorList>
            <person name="Hensen N."/>
            <person name="Bonometti L."/>
            <person name="Westerberg I."/>
            <person name="Brannstrom I.O."/>
            <person name="Guillou S."/>
            <person name="Cros-Aarteil S."/>
            <person name="Calhoun S."/>
            <person name="Haridas S."/>
            <person name="Kuo A."/>
            <person name="Mondo S."/>
            <person name="Pangilinan J."/>
            <person name="Riley R."/>
            <person name="LaButti K."/>
            <person name="Andreopoulos B."/>
            <person name="Lipzen A."/>
            <person name="Chen C."/>
            <person name="Yan M."/>
            <person name="Daum C."/>
            <person name="Ng V."/>
            <person name="Clum A."/>
            <person name="Steindorff A."/>
            <person name="Ohm R.A."/>
            <person name="Martin F."/>
            <person name="Silar P."/>
            <person name="Natvig D.O."/>
            <person name="Lalanne C."/>
            <person name="Gautier V."/>
            <person name="Ament-Velasquez S.L."/>
            <person name="Kruys A."/>
            <person name="Hutchinson M.I."/>
            <person name="Powell A.J."/>
            <person name="Barry K."/>
            <person name="Miller A.N."/>
            <person name="Grigoriev I.V."/>
            <person name="Debuchy R."/>
            <person name="Gladieux P."/>
            <person name="Hiltunen Thoren M."/>
            <person name="Johannesson H."/>
        </authorList>
    </citation>
    <scope>NUCLEOTIDE SEQUENCE</scope>
    <source>
        <strain evidence="3">CBS 333.67</strain>
    </source>
</reference>
<dbReference type="InterPro" id="IPR003615">
    <property type="entry name" value="HNH_nuc"/>
</dbReference>
<gene>
    <name evidence="3" type="ORF">B0T15DRAFT_491219</name>
</gene>
<comment type="caution">
    <text evidence="3">The sequence shown here is derived from an EMBL/GenBank/DDBJ whole genome shotgun (WGS) entry which is preliminary data.</text>
</comment>
<name>A0AAJ0GYS8_9PEZI</name>
<dbReference type="Pfam" id="PF13391">
    <property type="entry name" value="HNH_2"/>
    <property type="match status" value="1"/>
</dbReference>
<dbReference type="AlphaFoldDB" id="A0AAJ0GYS8"/>
<proteinExistence type="predicted"/>
<evidence type="ECO:0000256" key="1">
    <source>
        <dbReference type="SAM" id="MobiDB-lite"/>
    </source>
</evidence>
<dbReference type="GeneID" id="87885586"/>